<feature type="compositionally biased region" description="Low complexity" evidence="1">
    <location>
        <begin position="459"/>
        <end position="476"/>
    </location>
</feature>
<evidence type="ECO:0000313" key="2">
    <source>
        <dbReference type="EMBL" id="KAF2663647.1"/>
    </source>
</evidence>
<feature type="compositionally biased region" description="Polar residues" evidence="1">
    <location>
        <begin position="25"/>
        <end position="39"/>
    </location>
</feature>
<dbReference type="PANTHER" id="PTHR38406">
    <property type="entry name" value="TRANSCRIPTIONAL REPRESSOR OPI1"/>
    <property type="match status" value="1"/>
</dbReference>
<feature type="compositionally biased region" description="Basic and acidic residues" evidence="1">
    <location>
        <begin position="239"/>
        <end position="249"/>
    </location>
</feature>
<feature type="region of interest" description="Disordered" evidence="1">
    <location>
        <begin position="1"/>
        <end position="48"/>
    </location>
</feature>
<dbReference type="Pfam" id="PF08618">
    <property type="entry name" value="Opi1"/>
    <property type="match status" value="1"/>
</dbReference>
<feature type="compositionally biased region" description="Polar residues" evidence="1">
    <location>
        <begin position="550"/>
        <end position="564"/>
    </location>
</feature>
<feature type="region of interest" description="Disordered" evidence="1">
    <location>
        <begin position="458"/>
        <end position="478"/>
    </location>
</feature>
<dbReference type="InterPro" id="IPR013927">
    <property type="entry name" value="TF_Opi1_Ccg-8"/>
</dbReference>
<feature type="region of interest" description="Disordered" evidence="1">
    <location>
        <begin position="231"/>
        <end position="294"/>
    </location>
</feature>
<proteinExistence type="predicted"/>
<dbReference type="GO" id="GO:0030968">
    <property type="term" value="P:endoplasmic reticulum unfolded protein response"/>
    <property type="evidence" value="ECO:0007669"/>
    <property type="project" value="TreeGrafter"/>
</dbReference>
<keyword evidence="3" id="KW-1185">Reference proteome</keyword>
<evidence type="ECO:0000256" key="1">
    <source>
        <dbReference type="SAM" id="MobiDB-lite"/>
    </source>
</evidence>
<feature type="compositionally biased region" description="Basic and acidic residues" evidence="1">
    <location>
        <begin position="258"/>
        <end position="270"/>
    </location>
</feature>
<sequence>MASIQQEQPPSYMETDVQSLVLPSVPTQELPSRTTQNPPISLPDLKSLGLPITNTTSTQLKTAQSWTITPPQSAFSYSTTPFAPASLPPPPSPMEVDGIMSDNRKFRAPSIMSLDDPETREAAETLSGLRNMDFKRAPSVQSSTNTIQPLSRDEYSLITSEMTREEDPEPLLSLITSSHPWIGGTINTSIYAYNSTMHYTPAIIQSLIEKNVNTVASGLGTVSRRTGVEGRVRQYFGDTPERRTARENARVGQKRTREHSLEPFDLEKGLGDSQSHSRQRSRTGSQGSYAETLPAYDENSAPEYQRHSELALQNRNSEQTWKTKLMITTSGLGVALSDTSLRSLKYCLSLLRQASAHLAEVILALRSLLVDYEQTVYGAPASSQNSRARINGQLTAEQEAASEQIAERIKDLGNDIMSTIQRVTSAVSRYTGGALPENAGALVRRQLLSVPQRWRYAEQASTQSSQQQASGSSSQGRGEALRTGQRFLVFAEQGCDMIAQVSLVVSGTVESAEKWLESMGRRKNSLGEAYDQKTYSGLPSPRGGMPNASPPSRQISALQMTEKR</sequence>
<dbReference type="GO" id="GO:0005634">
    <property type="term" value="C:nucleus"/>
    <property type="evidence" value="ECO:0007669"/>
    <property type="project" value="TreeGrafter"/>
</dbReference>
<dbReference type="GO" id="GO:0008654">
    <property type="term" value="P:phospholipid biosynthetic process"/>
    <property type="evidence" value="ECO:0007669"/>
    <property type="project" value="TreeGrafter"/>
</dbReference>
<dbReference type="OrthoDB" id="2441642at2759"/>
<dbReference type="EMBL" id="MU004244">
    <property type="protein sequence ID" value="KAF2663647.1"/>
    <property type="molecule type" value="Genomic_DNA"/>
</dbReference>
<evidence type="ECO:0000313" key="3">
    <source>
        <dbReference type="Proteomes" id="UP000799302"/>
    </source>
</evidence>
<dbReference type="PANTHER" id="PTHR38406:SF1">
    <property type="entry name" value="TRANSCRIPTIONAL REPRESSOR OPI1"/>
    <property type="match status" value="1"/>
</dbReference>
<dbReference type="Proteomes" id="UP000799302">
    <property type="component" value="Unassembled WGS sequence"/>
</dbReference>
<dbReference type="AlphaFoldDB" id="A0A6A6TWV9"/>
<gene>
    <name evidence="2" type="ORF">BT63DRAFT_460762</name>
</gene>
<feature type="region of interest" description="Disordered" evidence="1">
    <location>
        <begin position="526"/>
        <end position="564"/>
    </location>
</feature>
<accession>A0A6A6TWV9</accession>
<organism evidence="2 3">
    <name type="scientific">Microthyrium microscopicum</name>
    <dbReference type="NCBI Taxonomy" id="703497"/>
    <lineage>
        <taxon>Eukaryota</taxon>
        <taxon>Fungi</taxon>
        <taxon>Dikarya</taxon>
        <taxon>Ascomycota</taxon>
        <taxon>Pezizomycotina</taxon>
        <taxon>Dothideomycetes</taxon>
        <taxon>Dothideomycetes incertae sedis</taxon>
        <taxon>Microthyriales</taxon>
        <taxon>Microthyriaceae</taxon>
        <taxon>Microthyrium</taxon>
    </lineage>
</organism>
<dbReference type="GO" id="GO:0003714">
    <property type="term" value="F:transcription corepressor activity"/>
    <property type="evidence" value="ECO:0007669"/>
    <property type="project" value="InterPro"/>
</dbReference>
<dbReference type="GO" id="GO:0006357">
    <property type="term" value="P:regulation of transcription by RNA polymerase II"/>
    <property type="evidence" value="ECO:0007669"/>
    <property type="project" value="TreeGrafter"/>
</dbReference>
<protein>
    <submittedName>
        <fullName evidence="2">Opi1-domain-containing protein</fullName>
    </submittedName>
</protein>
<feature type="compositionally biased region" description="Low complexity" evidence="1">
    <location>
        <begin position="271"/>
        <end position="288"/>
    </location>
</feature>
<reference evidence="2" key="1">
    <citation type="journal article" date="2020" name="Stud. Mycol.">
        <title>101 Dothideomycetes genomes: a test case for predicting lifestyles and emergence of pathogens.</title>
        <authorList>
            <person name="Haridas S."/>
            <person name="Albert R."/>
            <person name="Binder M."/>
            <person name="Bloem J."/>
            <person name="Labutti K."/>
            <person name="Salamov A."/>
            <person name="Andreopoulos B."/>
            <person name="Baker S."/>
            <person name="Barry K."/>
            <person name="Bills G."/>
            <person name="Bluhm B."/>
            <person name="Cannon C."/>
            <person name="Castanera R."/>
            <person name="Culley D."/>
            <person name="Daum C."/>
            <person name="Ezra D."/>
            <person name="Gonzalez J."/>
            <person name="Henrissat B."/>
            <person name="Kuo A."/>
            <person name="Liang C."/>
            <person name="Lipzen A."/>
            <person name="Lutzoni F."/>
            <person name="Magnuson J."/>
            <person name="Mondo S."/>
            <person name="Nolan M."/>
            <person name="Ohm R."/>
            <person name="Pangilinan J."/>
            <person name="Park H.-J."/>
            <person name="Ramirez L."/>
            <person name="Alfaro M."/>
            <person name="Sun H."/>
            <person name="Tritt A."/>
            <person name="Yoshinaga Y."/>
            <person name="Zwiers L.-H."/>
            <person name="Turgeon B."/>
            <person name="Goodwin S."/>
            <person name="Spatafora J."/>
            <person name="Crous P."/>
            <person name="Grigoriev I."/>
        </authorList>
    </citation>
    <scope>NUCLEOTIDE SEQUENCE</scope>
    <source>
        <strain evidence="2">CBS 115976</strain>
    </source>
</reference>
<dbReference type="GO" id="GO:0005783">
    <property type="term" value="C:endoplasmic reticulum"/>
    <property type="evidence" value="ECO:0007669"/>
    <property type="project" value="TreeGrafter"/>
</dbReference>
<name>A0A6A6TWV9_9PEZI</name>